<gene>
    <name evidence="1" type="ORF">PENTCL1PPCAC_7798</name>
</gene>
<comment type="caution">
    <text evidence="1">The sequence shown here is derived from an EMBL/GenBank/DDBJ whole genome shotgun (WGS) entry which is preliminary data.</text>
</comment>
<keyword evidence="2" id="KW-1185">Reference proteome</keyword>
<feature type="non-terminal residue" evidence="1">
    <location>
        <position position="104"/>
    </location>
</feature>
<dbReference type="EMBL" id="BTSX01000002">
    <property type="protein sequence ID" value="GMS85623.1"/>
    <property type="molecule type" value="Genomic_DNA"/>
</dbReference>
<sequence length="104" mass="11393">IIQGIDYRLPYLLLFTSRHRWSFGGPRSTLRARTTFTGLGLASGGSHTVVNRFALLRLLELLLLELKSGLPAAASADAAEVKYYRGNDDSEYESDDGTDQSDVG</sequence>
<feature type="non-terminal residue" evidence="1">
    <location>
        <position position="1"/>
    </location>
</feature>
<evidence type="ECO:0000313" key="2">
    <source>
        <dbReference type="Proteomes" id="UP001432027"/>
    </source>
</evidence>
<dbReference type="Proteomes" id="UP001432027">
    <property type="component" value="Unassembled WGS sequence"/>
</dbReference>
<organism evidence="1 2">
    <name type="scientific">Pristionchus entomophagus</name>
    <dbReference type="NCBI Taxonomy" id="358040"/>
    <lineage>
        <taxon>Eukaryota</taxon>
        <taxon>Metazoa</taxon>
        <taxon>Ecdysozoa</taxon>
        <taxon>Nematoda</taxon>
        <taxon>Chromadorea</taxon>
        <taxon>Rhabditida</taxon>
        <taxon>Rhabditina</taxon>
        <taxon>Diplogasteromorpha</taxon>
        <taxon>Diplogasteroidea</taxon>
        <taxon>Neodiplogasteridae</taxon>
        <taxon>Pristionchus</taxon>
    </lineage>
</organism>
<protein>
    <submittedName>
        <fullName evidence="1">Uncharacterized protein</fullName>
    </submittedName>
</protein>
<accession>A0AAV5SR51</accession>
<evidence type="ECO:0000313" key="1">
    <source>
        <dbReference type="EMBL" id="GMS85623.1"/>
    </source>
</evidence>
<proteinExistence type="predicted"/>
<dbReference type="AlphaFoldDB" id="A0AAV5SR51"/>
<name>A0AAV5SR51_9BILA</name>
<reference evidence="1" key="1">
    <citation type="submission" date="2023-10" db="EMBL/GenBank/DDBJ databases">
        <title>Genome assembly of Pristionchus species.</title>
        <authorList>
            <person name="Yoshida K."/>
            <person name="Sommer R.J."/>
        </authorList>
    </citation>
    <scope>NUCLEOTIDE SEQUENCE</scope>
    <source>
        <strain evidence="1">RS0144</strain>
    </source>
</reference>